<reference evidence="1 2" key="1">
    <citation type="submission" date="2015-10" db="EMBL/GenBank/DDBJ databases">
        <title>Draft genome sequence of pyrrolomycin-producing Streptomyces vitaminophilus.</title>
        <authorList>
            <person name="Graham D.E."/>
            <person name="Mahan K.M."/>
            <person name="Klingeman D.M."/>
            <person name="Hettich R.L."/>
            <person name="Parry R.J."/>
        </authorList>
    </citation>
    <scope>NUCLEOTIDE SEQUENCE [LARGE SCALE GENOMIC DNA]</scope>
    <source>
        <strain evidence="1 2">ATCC 31673</strain>
    </source>
</reference>
<evidence type="ECO:0008006" key="3">
    <source>
        <dbReference type="Google" id="ProtNLM"/>
    </source>
</evidence>
<accession>A0A0T6LZQ4</accession>
<dbReference type="SUPFAM" id="SSF55961">
    <property type="entry name" value="Bet v1-like"/>
    <property type="match status" value="1"/>
</dbReference>
<dbReference type="OrthoDB" id="7067492at2"/>
<organism evidence="1 2">
    <name type="scientific">Wenjunlia vitaminophila</name>
    <name type="common">Streptomyces vitaminophilus</name>
    <dbReference type="NCBI Taxonomy" id="76728"/>
    <lineage>
        <taxon>Bacteria</taxon>
        <taxon>Bacillati</taxon>
        <taxon>Actinomycetota</taxon>
        <taxon>Actinomycetes</taxon>
        <taxon>Kitasatosporales</taxon>
        <taxon>Streptomycetaceae</taxon>
        <taxon>Wenjunlia</taxon>
    </lineage>
</organism>
<dbReference type="eggNOG" id="ENOG5032UFC">
    <property type="taxonomic scope" value="Bacteria"/>
</dbReference>
<keyword evidence="2" id="KW-1185">Reference proteome</keyword>
<protein>
    <recommendedName>
        <fullName evidence="3">SRPBCC family protein</fullName>
    </recommendedName>
</protein>
<dbReference type="AlphaFoldDB" id="A0A0T6LZQ4"/>
<sequence>MAVYNVHDRVLSAGEDAVGALIDTLSSDADVLWPHHRWPAMEFDRPLAPGAVGGHGPVRYTVAAHVPSRWVRFTFSGPRGFHGFHEFTVLPVDPDHTLLRHTLAMDARGPARLTWPLVWRPLHDACLEDGLDRAELACTGAVAHPARWGRRVRLLRRLARRAHRGRPRGPLGS</sequence>
<dbReference type="EMBL" id="LLZU01000001">
    <property type="protein sequence ID" value="KRV51330.1"/>
    <property type="molecule type" value="Genomic_DNA"/>
</dbReference>
<dbReference type="Proteomes" id="UP000050867">
    <property type="component" value="Unassembled WGS sequence"/>
</dbReference>
<dbReference type="STRING" id="76728.AQ490_00750"/>
<evidence type="ECO:0000313" key="2">
    <source>
        <dbReference type="Proteomes" id="UP000050867"/>
    </source>
</evidence>
<gene>
    <name evidence="1" type="ORF">AQ490_00750</name>
</gene>
<evidence type="ECO:0000313" key="1">
    <source>
        <dbReference type="EMBL" id="KRV51330.1"/>
    </source>
</evidence>
<dbReference type="RefSeq" id="WP_018383202.1">
    <property type="nucleotide sequence ID" value="NZ_LLZU01000001.1"/>
</dbReference>
<name>A0A0T6LZQ4_WENVI</name>
<proteinExistence type="predicted"/>
<comment type="caution">
    <text evidence="1">The sequence shown here is derived from an EMBL/GenBank/DDBJ whole genome shotgun (WGS) entry which is preliminary data.</text>
</comment>